<dbReference type="Pfam" id="PF12804">
    <property type="entry name" value="NTP_transf_3"/>
    <property type="match status" value="1"/>
</dbReference>
<evidence type="ECO:0000313" key="5">
    <source>
        <dbReference type="Proteomes" id="UP000234479"/>
    </source>
</evidence>
<keyword evidence="1" id="KW-0808">Transferase</keyword>
<dbReference type="EMBL" id="PJRS01000045">
    <property type="protein sequence ID" value="PLR20590.1"/>
    <property type="molecule type" value="Genomic_DNA"/>
</dbReference>
<feature type="domain" description="MobA-like NTP transferase" evidence="3">
    <location>
        <begin position="10"/>
        <end position="112"/>
    </location>
</feature>
<keyword evidence="2" id="KW-0460">Magnesium</keyword>
<sequence length="178" mass="18717">MNTRDARLGVIILCGGRSVRMGRDKALIDWGGVRAVDRVAALARAAGAEMVLTAGRDYGLDWVPDPQEGAGPVGGVLAGAAALRARGCDRALVLAVDAPTLTVDDLAPLLATERGGTFEVSPVPMVLPLDALPEEAQAGWPLRRLVERAGLAVLKCPEEAKARLLGANTPQERDRLRP</sequence>
<comment type="caution">
    <text evidence="4">The sequence shown here is derived from an EMBL/GenBank/DDBJ whole genome shotgun (WGS) entry which is preliminary data.</text>
</comment>
<accession>A0A2N5D3D6</accession>
<name>A0A2N5D3D6_9CAUL</name>
<dbReference type="Gene3D" id="3.90.550.10">
    <property type="entry name" value="Spore Coat Polysaccharide Biosynthesis Protein SpsA, Chain A"/>
    <property type="match status" value="1"/>
</dbReference>
<gene>
    <name evidence="4" type="ORF">SGCZBJ_21560</name>
</gene>
<dbReference type="SUPFAM" id="SSF53448">
    <property type="entry name" value="Nucleotide-diphospho-sugar transferases"/>
    <property type="match status" value="1"/>
</dbReference>
<proteinExistence type="predicted"/>
<protein>
    <submittedName>
        <fullName evidence="4">Molybdopterin-guanine dinucleotide biosynthesis protein A</fullName>
    </submittedName>
</protein>
<dbReference type="InterPro" id="IPR025877">
    <property type="entry name" value="MobA-like_NTP_Trfase"/>
</dbReference>
<evidence type="ECO:0000313" key="4">
    <source>
        <dbReference type="EMBL" id="PLR20590.1"/>
    </source>
</evidence>
<dbReference type="GO" id="GO:0016779">
    <property type="term" value="F:nucleotidyltransferase activity"/>
    <property type="evidence" value="ECO:0007669"/>
    <property type="project" value="TreeGrafter"/>
</dbReference>
<evidence type="ECO:0000259" key="3">
    <source>
        <dbReference type="Pfam" id="PF12804"/>
    </source>
</evidence>
<dbReference type="InterPro" id="IPR029044">
    <property type="entry name" value="Nucleotide-diphossugar_trans"/>
</dbReference>
<dbReference type="AlphaFoldDB" id="A0A2N5D3D6"/>
<organism evidence="4 5">
    <name type="scientific">Caulobacter zeae</name>
    <dbReference type="NCBI Taxonomy" id="2055137"/>
    <lineage>
        <taxon>Bacteria</taxon>
        <taxon>Pseudomonadati</taxon>
        <taxon>Pseudomonadota</taxon>
        <taxon>Alphaproteobacteria</taxon>
        <taxon>Caulobacterales</taxon>
        <taxon>Caulobacteraceae</taxon>
        <taxon>Caulobacter</taxon>
    </lineage>
</organism>
<dbReference type="PANTHER" id="PTHR19136:SF81">
    <property type="entry name" value="MOLYBDENUM COFACTOR GUANYLYLTRANSFERASE"/>
    <property type="match status" value="1"/>
</dbReference>
<evidence type="ECO:0000256" key="2">
    <source>
        <dbReference type="ARBA" id="ARBA00022842"/>
    </source>
</evidence>
<dbReference type="Proteomes" id="UP000234479">
    <property type="component" value="Unassembled WGS sequence"/>
</dbReference>
<dbReference type="OrthoDB" id="9788394at2"/>
<keyword evidence="5" id="KW-1185">Reference proteome</keyword>
<evidence type="ECO:0000256" key="1">
    <source>
        <dbReference type="ARBA" id="ARBA00022679"/>
    </source>
</evidence>
<dbReference type="PANTHER" id="PTHR19136">
    <property type="entry name" value="MOLYBDENUM COFACTOR GUANYLYLTRANSFERASE"/>
    <property type="match status" value="1"/>
</dbReference>
<dbReference type="RefSeq" id="WP_101719988.1">
    <property type="nucleotide sequence ID" value="NZ_PJRS01000045.1"/>
</dbReference>
<reference evidence="4 5" key="1">
    <citation type="submission" date="2017-12" db="EMBL/GenBank/DDBJ databases">
        <title>The genome sequence of Caulobacter sp. 410.</title>
        <authorList>
            <person name="Gao J."/>
            <person name="Mao X."/>
            <person name="Sun J."/>
        </authorList>
    </citation>
    <scope>NUCLEOTIDE SEQUENCE [LARGE SCALE GENOMIC DNA]</scope>
    <source>
        <strain evidence="4 5">410</strain>
    </source>
</reference>